<accession>A0A3M8P6A6</accession>
<organism evidence="2 3">
    <name type="scientific">Planococcus salinus</name>
    <dbReference type="NCBI Taxonomy" id="1848460"/>
    <lineage>
        <taxon>Bacteria</taxon>
        <taxon>Bacillati</taxon>
        <taxon>Bacillota</taxon>
        <taxon>Bacilli</taxon>
        <taxon>Bacillales</taxon>
        <taxon>Caryophanaceae</taxon>
        <taxon>Planococcus</taxon>
    </lineage>
</organism>
<feature type="transmembrane region" description="Helical" evidence="1">
    <location>
        <begin position="12"/>
        <end position="29"/>
    </location>
</feature>
<dbReference type="AlphaFoldDB" id="A0A3M8P6A6"/>
<evidence type="ECO:0000256" key="1">
    <source>
        <dbReference type="SAM" id="Phobius"/>
    </source>
</evidence>
<keyword evidence="1" id="KW-0472">Membrane</keyword>
<sequence>MKNFSFKGRIIYFSLIAVVSLAFFALQLYSHLNSPSGVGSIVLLILWGILVLFGLAGIILSVKNRDRHQK</sequence>
<dbReference type="OrthoDB" id="2428862at2"/>
<keyword evidence="1" id="KW-1133">Transmembrane helix</keyword>
<proteinExistence type="predicted"/>
<dbReference type="EMBL" id="RIAX01000007">
    <property type="protein sequence ID" value="RNF39142.1"/>
    <property type="molecule type" value="Genomic_DNA"/>
</dbReference>
<gene>
    <name evidence="2" type="ORF">EEX84_10595</name>
</gene>
<feature type="transmembrane region" description="Helical" evidence="1">
    <location>
        <begin position="41"/>
        <end position="62"/>
    </location>
</feature>
<evidence type="ECO:0000313" key="2">
    <source>
        <dbReference type="EMBL" id="RNF39142.1"/>
    </source>
</evidence>
<comment type="caution">
    <text evidence="2">The sequence shown here is derived from an EMBL/GenBank/DDBJ whole genome shotgun (WGS) entry which is preliminary data.</text>
</comment>
<dbReference type="Proteomes" id="UP000275473">
    <property type="component" value="Unassembled WGS sequence"/>
</dbReference>
<dbReference type="RefSeq" id="WP_123165610.1">
    <property type="nucleotide sequence ID" value="NZ_RIAX01000007.1"/>
</dbReference>
<reference evidence="2 3" key="1">
    <citation type="journal article" date="2018" name="Int. J. Syst. Evol. Microbiol.">
        <title>Planococcus salinus sp. nov., a moderately halophilic bacterium isolated from a saline-alkali soil.</title>
        <authorList>
            <person name="Gan L."/>
        </authorList>
    </citation>
    <scope>NUCLEOTIDE SEQUENCE [LARGE SCALE GENOMIC DNA]</scope>
    <source>
        <strain evidence="2 3">LCB217</strain>
    </source>
</reference>
<keyword evidence="1" id="KW-0812">Transmembrane</keyword>
<evidence type="ECO:0000313" key="3">
    <source>
        <dbReference type="Proteomes" id="UP000275473"/>
    </source>
</evidence>
<protein>
    <submittedName>
        <fullName evidence="2">Uncharacterized protein</fullName>
    </submittedName>
</protein>
<keyword evidence="3" id="KW-1185">Reference proteome</keyword>
<name>A0A3M8P6A6_9BACL</name>